<protein>
    <submittedName>
        <fullName evidence="7">Metallo-beta-lactamase superfamily protein</fullName>
    </submittedName>
</protein>
<dbReference type="SUPFAM" id="SSF56281">
    <property type="entry name" value="Metallo-hydrolase/oxidoreductase"/>
    <property type="match status" value="1"/>
</dbReference>
<keyword evidence="4" id="KW-0378">Hydrolase</keyword>
<dbReference type="PANTHER" id="PTHR42978">
    <property type="entry name" value="QUORUM-QUENCHING LACTONASE YTNP-RELATED-RELATED"/>
    <property type="match status" value="1"/>
</dbReference>
<dbReference type="InterPro" id="IPR001279">
    <property type="entry name" value="Metallo-B-lactamas"/>
</dbReference>
<proteinExistence type="inferred from homology"/>
<dbReference type="CDD" id="cd07730">
    <property type="entry name" value="metallo-hydrolase-like_MBL-fold"/>
    <property type="match status" value="1"/>
</dbReference>
<accession>A0A9P3PWG0</accession>
<sequence>MSIRNKDLDMSLPPPGADQAYCDVSALEAGIIKLSFAGFTTSASSGSAAWVPSLAFLLQHSSNREKFVFDLGIRKDWEKLPPDTHKMVSEGYPVEISQDVAESLAKGGTSPSEISTVCLSHVHFDHAGDTTLFPESTFLVGDGAKYAIEHKLPLIAVDLPPTRTTYLSPDEWQPLGPFPQALDFYGDGSLYIVNAFGHLHGHINVLARTSSDGAWIYLAGDSAHHWDLVTGKGKIAVHETATGFARCAHVDKEAAEQHLLRIRKLTEMPRIRVLLAHDGPWYEENKGGPAFWPGKIPSS</sequence>
<dbReference type="OrthoDB" id="10250730at2759"/>
<comment type="caution">
    <text evidence="7">The sequence shown here is derived from an EMBL/GenBank/DDBJ whole genome shotgun (WGS) entry which is preliminary data.</text>
</comment>
<evidence type="ECO:0000256" key="1">
    <source>
        <dbReference type="ARBA" id="ARBA00001947"/>
    </source>
</evidence>
<dbReference type="SMART" id="SM00849">
    <property type="entry name" value="Lactamase_B"/>
    <property type="match status" value="1"/>
</dbReference>
<comment type="cofactor">
    <cofactor evidence="1">
        <name>Zn(2+)</name>
        <dbReference type="ChEBI" id="CHEBI:29105"/>
    </cofactor>
</comment>
<evidence type="ECO:0000256" key="4">
    <source>
        <dbReference type="ARBA" id="ARBA00022801"/>
    </source>
</evidence>
<evidence type="ECO:0000256" key="3">
    <source>
        <dbReference type="ARBA" id="ARBA00022723"/>
    </source>
</evidence>
<dbReference type="InterPro" id="IPR036866">
    <property type="entry name" value="RibonucZ/Hydroxyglut_hydro"/>
</dbReference>
<dbReference type="AlphaFoldDB" id="A0A9P3PWG0"/>
<name>A0A9P3PWG0_LYOSH</name>
<dbReference type="Pfam" id="PF00753">
    <property type="entry name" value="Lactamase_B"/>
    <property type="match status" value="1"/>
</dbReference>
<feature type="domain" description="Metallo-beta-lactamase" evidence="6">
    <location>
        <begin position="52"/>
        <end position="277"/>
    </location>
</feature>
<dbReference type="EMBL" id="BRPK01000016">
    <property type="protein sequence ID" value="GLB44242.1"/>
    <property type="molecule type" value="Genomic_DNA"/>
</dbReference>
<evidence type="ECO:0000256" key="5">
    <source>
        <dbReference type="ARBA" id="ARBA00022833"/>
    </source>
</evidence>
<reference evidence="7" key="1">
    <citation type="submission" date="2022-07" db="EMBL/GenBank/DDBJ databases">
        <title>The genome of Lyophyllum shimeji provides insight into the initial evolution of ectomycorrhizal fungal genome.</title>
        <authorList>
            <person name="Kobayashi Y."/>
            <person name="Shibata T."/>
            <person name="Hirakawa H."/>
            <person name="Shigenobu S."/>
            <person name="Nishiyama T."/>
            <person name="Yamada A."/>
            <person name="Hasebe M."/>
            <person name="Kawaguchi M."/>
        </authorList>
    </citation>
    <scope>NUCLEOTIDE SEQUENCE</scope>
    <source>
        <strain evidence="7">AT787</strain>
    </source>
</reference>
<comment type="similarity">
    <text evidence="2">Belongs to the metallo-beta-lactamase superfamily.</text>
</comment>
<organism evidence="7 8">
    <name type="scientific">Lyophyllum shimeji</name>
    <name type="common">Hon-shimeji</name>
    <name type="synonym">Tricholoma shimeji</name>
    <dbReference type="NCBI Taxonomy" id="47721"/>
    <lineage>
        <taxon>Eukaryota</taxon>
        <taxon>Fungi</taxon>
        <taxon>Dikarya</taxon>
        <taxon>Basidiomycota</taxon>
        <taxon>Agaricomycotina</taxon>
        <taxon>Agaricomycetes</taxon>
        <taxon>Agaricomycetidae</taxon>
        <taxon>Agaricales</taxon>
        <taxon>Tricholomatineae</taxon>
        <taxon>Lyophyllaceae</taxon>
        <taxon>Lyophyllum</taxon>
    </lineage>
</organism>
<keyword evidence="5" id="KW-0862">Zinc</keyword>
<keyword evidence="8" id="KW-1185">Reference proteome</keyword>
<evidence type="ECO:0000313" key="7">
    <source>
        <dbReference type="EMBL" id="GLB44242.1"/>
    </source>
</evidence>
<dbReference type="PANTHER" id="PTHR42978:SF2">
    <property type="entry name" value="102 KBASES UNSTABLE REGION: FROM 1 TO 119443"/>
    <property type="match status" value="1"/>
</dbReference>
<dbReference type="InterPro" id="IPR051013">
    <property type="entry name" value="MBL_superfamily_lactonases"/>
</dbReference>
<evidence type="ECO:0000256" key="2">
    <source>
        <dbReference type="ARBA" id="ARBA00007749"/>
    </source>
</evidence>
<dbReference type="Gene3D" id="3.60.15.10">
    <property type="entry name" value="Ribonuclease Z/Hydroxyacylglutathione hydrolase-like"/>
    <property type="match status" value="1"/>
</dbReference>
<dbReference type="GO" id="GO:0016787">
    <property type="term" value="F:hydrolase activity"/>
    <property type="evidence" value="ECO:0007669"/>
    <property type="project" value="UniProtKB-KW"/>
</dbReference>
<evidence type="ECO:0000259" key="6">
    <source>
        <dbReference type="SMART" id="SM00849"/>
    </source>
</evidence>
<dbReference type="Proteomes" id="UP001063166">
    <property type="component" value="Unassembled WGS sequence"/>
</dbReference>
<keyword evidence="3" id="KW-0479">Metal-binding</keyword>
<gene>
    <name evidence="7" type="ORF">LshimejAT787_1601720</name>
</gene>
<evidence type="ECO:0000313" key="8">
    <source>
        <dbReference type="Proteomes" id="UP001063166"/>
    </source>
</evidence>
<dbReference type="GO" id="GO:0046872">
    <property type="term" value="F:metal ion binding"/>
    <property type="evidence" value="ECO:0007669"/>
    <property type="project" value="UniProtKB-KW"/>
</dbReference>